<keyword evidence="1" id="KW-0812">Transmembrane</keyword>
<name>A0A285SWX7_9RHOB</name>
<feature type="transmembrane region" description="Helical" evidence="1">
    <location>
        <begin position="373"/>
        <end position="403"/>
    </location>
</feature>
<feature type="transmembrane region" description="Helical" evidence="1">
    <location>
        <begin position="267"/>
        <end position="285"/>
    </location>
</feature>
<dbReference type="AlphaFoldDB" id="A0A285SWX7"/>
<dbReference type="OrthoDB" id="8409957at2"/>
<organism evidence="2 3">
    <name type="scientific">Rhodobacter maris</name>
    <dbReference type="NCBI Taxonomy" id="446682"/>
    <lineage>
        <taxon>Bacteria</taxon>
        <taxon>Pseudomonadati</taxon>
        <taxon>Pseudomonadota</taxon>
        <taxon>Alphaproteobacteria</taxon>
        <taxon>Rhodobacterales</taxon>
        <taxon>Rhodobacter group</taxon>
        <taxon>Rhodobacter</taxon>
    </lineage>
</organism>
<evidence type="ECO:0000256" key="1">
    <source>
        <dbReference type="SAM" id="Phobius"/>
    </source>
</evidence>
<dbReference type="Proteomes" id="UP000219111">
    <property type="component" value="Unassembled WGS sequence"/>
</dbReference>
<proteinExistence type="predicted"/>
<reference evidence="3" key="1">
    <citation type="submission" date="2017-08" db="EMBL/GenBank/DDBJ databases">
        <authorList>
            <person name="Varghese N."/>
            <person name="Submissions S."/>
        </authorList>
    </citation>
    <scope>NUCLEOTIDE SEQUENCE [LARGE SCALE GENOMIC DNA]</scope>
    <source>
        <strain evidence="3">JA276</strain>
    </source>
</reference>
<feature type="transmembrane region" description="Helical" evidence="1">
    <location>
        <begin position="12"/>
        <end position="34"/>
    </location>
</feature>
<evidence type="ECO:0000313" key="2">
    <source>
        <dbReference type="EMBL" id="SOC12754.1"/>
    </source>
</evidence>
<dbReference type="RefSeq" id="WP_097070646.1">
    <property type="nucleotide sequence ID" value="NZ_OBMT01000010.1"/>
</dbReference>
<feature type="transmembrane region" description="Helical" evidence="1">
    <location>
        <begin position="223"/>
        <end position="246"/>
    </location>
</feature>
<feature type="transmembrane region" description="Helical" evidence="1">
    <location>
        <begin position="415"/>
        <end position="440"/>
    </location>
</feature>
<evidence type="ECO:0000313" key="3">
    <source>
        <dbReference type="Proteomes" id="UP000219111"/>
    </source>
</evidence>
<feature type="transmembrane region" description="Helical" evidence="1">
    <location>
        <begin position="197"/>
        <end position="217"/>
    </location>
</feature>
<accession>A0A285SWX7</accession>
<sequence>MTVSLPPRIARLWAPQTSLAAGGVLSLVMLAALVLGKIGEGRMPGAGALLALAASAAVVLALLRIGRVSRIAQVFLAGAVVSTLAVAVLLPSALPAMQQALMQGTAFAAFLTALGLIRAPVRRSKLIARAAEGLFAHSARARVLAVSLGAQGISVLFNIGTIGMISDIARNHDGARKAAGKRGIDTRAMTLSALRGTLLMTVWSPIGLGFAIVTSAIPGLDPVAILALAFGLVALLSVAAALLQAAATPLPEGVPVHDPAPAGAGRALGAVIAAILGLIVLTLAAHRLLEVSFLIAACLVLPLLAALWPRIEPGLRAAPGEPGGLARLSAASEGMATESTIFLAAAVIGAAVAAAAKAAGIDALIAGGQLPPLAVILACLVLIPAVGAMMIPHTIVMIMAAQLFGAGPVGAEHPYALGIALLFAWALAIAASPISAMAIITGRELGVAPTRVTFALNLRFTLGLMAAAAVLVSLLYLFE</sequence>
<dbReference type="EMBL" id="OBMT01000010">
    <property type="protein sequence ID" value="SOC12754.1"/>
    <property type="molecule type" value="Genomic_DNA"/>
</dbReference>
<keyword evidence="1" id="KW-0472">Membrane</keyword>
<gene>
    <name evidence="2" type="ORF">SAMN05877831_11049</name>
</gene>
<feature type="transmembrane region" description="Helical" evidence="1">
    <location>
        <begin position="46"/>
        <end position="63"/>
    </location>
</feature>
<feature type="transmembrane region" description="Helical" evidence="1">
    <location>
        <begin position="291"/>
        <end position="308"/>
    </location>
</feature>
<feature type="transmembrane region" description="Helical" evidence="1">
    <location>
        <begin position="341"/>
        <end position="361"/>
    </location>
</feature>
<protein>
    <submittedName>
        <fullName evidence="2">Uncharacterized protein</fullName>
    </submittedName>
</protein>
<feature type="transmembrane region" description="Helical" evidence="1">
    <location>
        <begin position="75"/>
        <end position="94"/>
    </location>
</feature>
<feature type="transmembrane region" description="Helical" evidence="1">
    <location>
        <begin position="100"/>
        <end position="119"/>
    </location>
</feature>
<keyword evidence="3" id="KW-1185">Reference proteome</keyword>
<keyword evidence="1" id="KW-1133">Transmembrane helix</keyword>
<feature type="transmembrane region" description="Helical" evidence="1">
    <location>
        <begin position="460"/>
        <end position="478"/>
    </location>
</feature>